<feature type="transmembrane region" description="Helical" evidence="1">
    <location>
        <begin position="47"/>
        <end position="69"/>
    </location>
</feature>
<evidence type="ECO:0000313" key="2">
    <source>
        <dbReference type="EMBL" id="OAT78298.1"/>
    </source>
</evidence>
<dbReference type="AlphaFoldDB" id="A0A1B7L7J9"/>
<evidence type="ECO:0000313" key="3">
    <source>
        <dbReference type="Proteomes" id="UP000078225"/>
    </source>
</evidence>
<dbReference type="EMBL" id="LYRP01000001">
    <property type="protein sequence ID" value="OAT78298.1"/>
    <property type="molecule type" value="Genomic_DNA"/>
</dbReference>
<sequence>MAHSAGHNSVNTTGLWCTLSNDPPVKTGNRLNASTHDYFSKSHASNFILFIILKIIVFYVTCAAIHCMIRTMLVRWCNFCFTTVHNNATWH</sequence>
<organism evidence="2 3">
    <name type="scientific">Mangrovibacter phragmitis</name>
    <dbReference type="NCBI Taxonomy" id="1691903"/>
    <lineage>
        <taxon>Bacteria</taxon>
        <taxon>Pseudomonadati</taxon>
        <taxon>Pseudomonadota</taxon>
        <taxon>Gammaproteobacteria</taxon>
        <taxon>Enterobacterales</taxon>
        <taxon>Enterobacteriaceae</taxon>
        <taxon>Mangrovibacter</taxon>
    </lineage>
</organism>
<protein>
    <submittedName>
        <fullName evidence="2">Uncharacterized protein</fullName>
    </submittedName>
</protein>
<accession>A0A1B7L7J9</accession>
<proteinExistence type="predicted"/>
<evidence type="ECO:0000256" key="1">
    <source>
        <dbReference type="SAM" id="Phobius"/>
    </source>
</evidence>
<comment type="caution">
    <text evidence="2">The sequence shown here is derived from an EMBL/GenBank/DDBJ whole genome shotgun (WGS) entry which is preliminary data.</text>
</comment>
<keyword evidence="1" id="KW-0812">Transmembrane</keyword>
<keyword evidence="1" id="KW-0472">Membrane</keyword>
<keyword evidence="3" id="KW-1185">Reference proteome</keyword>
<reference evidence="3" key="1">
    <citation type="submission" date="2016-05" db="EMBL/GenBank/DDBJ databases">
        <authorList>
            <person name="Behera P."/>
            <person name="Vaishampayan P."/>
            <person name="Singh N."/>
            <person name="Raina V."/>
            <person name="Suar M."/>
            <person name="Pattnaik A."/>
            <person name="Rastogi G."/>
        </authorList>
    </citation>
    <scope>NUCLEOTIDE SEQUENCE [LARGE SCALE GENOMIC DNA]</scope>
    <source>
        <strain evidence="3">MP23</strain>
    </source>
</reference>
<name>A0A1B7L7J9_9ENTR</name>
<dbReference type="STRING" id="1691903.A9B99_00740"/>
<dbReference type="Proteomes" id="UP000078225">
    <property type="component" value="Unassembled WGS sequence"/>
</dbReference>
<keyword evidence="1" id="KW-1133">Transmembrane helix</keyword>
<gene>
    <name evidence="2" type="ORF">A9B99_00740</name>
</gene>